<comment type="caution">
    <text evidence="9">The sequence shown here is derived from an EMBL/GenBank/DDBJ whole genome shotgun (WGS) entry which is preliminary data.</text>
</comment>
<evidence type="ECO:0000256" key="4">
    <source>
        <dbReference type="ARBA" id="ARBA00023054"/>
    </source>
</evidence>
<evidence type="ECO:0000256" key="1">
    <source>
        <dbReference type="ARBA" id="ARBA00004370"/>
    </source>
</evidence>
<dbReference type="CDD" id="cd09912">
    <property type="entry name" value="DLP_2"/>
    <property type="match status" value="1"/>
</dbReference>
<evidence type="ECO:0000256" key="7">
    <source>
        <dbReference type="SAM" id="Phobius"/>
    </source>
</evidence>
<feature type="transmembrane region" description="Helical" evidence="7">
    <location>
        <begin position="534"/>
        <end position="560"/>
    </location>
</feature>
<protein>
    <recommendedName>
        <fullName evidence="8">Dynamin-type G domain-containing protein</fullName>
    </recommendedName>
</protein>
<dbReference type="InterPro" id="IPR049399">
    <property type="entry name" value="BDLP-like_hel"/>
</dbReference>
<feature type="domain" description="Dynamin-type G" evidence="8">
    <location>
        <begin position="50"/>
        <end position="320"/>
    </location>
</feature>
<comment type="subcellular location">
    <subcellularLocation>
        <location evidence="1">Membrane</location>
    </subcellularLocation>
</comment>
<keyword evidence="2" id="KW-0547">Nucleotide-binding</keyword>
<dbReference type="GO" id="GO:0003924">
    <property type="term" value="F:GTPase activity"/>
    <property type="evidence" value="ECO:0007669"/>
    <property type="project" value="InterPro"/>
</dbReference>
<dbReference type="Proteomes" id="UP000260983">
    <property type="component" value="Unassembled WGS sequence"/>
</dbReference>
<evidence type="ECO:0000256" key="3">
    <source>
        <dbReference type="ARBA" id="ARBA00022801"/>
    </source>
</evidence>
<keyword evidence="7" id="KW-0812">Transmembrane</keyword>
<keyword evidence="7" id="KW-1133">Transmembrane helix</keyword>
<dbReference type="InterPro" id="IPR027417">
    <property type="entry name" value="P-loop_NTPase"/>
</dbReference>
<keyword evidence="4" id="KW-0175">Coiled coil</keyword>
<dbReference type="PANTHER" id="PTHR10465:SF0">
    <property type="entry name" value="SARCALUMENIN"/>
    <property type="match status" value="1"/>
</dbReference>
<dbReference type="PANTHER" id="PTHR10465">
    <property type="entry name" value="TRANSMEMBRANE GTPASE FZO1"/>
    <property type="match status" value="1"/>
</dbReference>
<dbReference type="GO" id="GO:0008053">
    <property type="term" value="P:mitochondrial fusion"/>
    <property type="evidence" value="ECO:0007669"/>
    <property type="project" value="TreeGrafter"/>
</dbReference>
<evidence type="ECO:0000313" key="10">
    <source>
        <dbReference type="Proteomes" id="UP000260983"/>
    </source>
</evidence>
<dbReference type="Gene3D" id="3.40.50.300">
    <property type="entry name" value="P-loop containing nucleotide triphosphate hydrolases"/>
    <property type="match status" value="1"/>
</dbReference>
<dbReference type="Pfam" id="PF00350">
    <property type="entry name" value="Dynamin_N"/>
    <property type="match status" value="1"/>
</dbReference>
<proteinExistence type="predicted"/>
<reference evidence="9 10" key="1">
    <citation type="submission" date="2018-08" db="EMBL/GenBank/DDBJ databases">
        <title>A genome reference for cultivated species of the human gut microbiota.</title>
        <authorList>
            <person name="Zou Y."/>
            <person name="Xue W."/>
            <person name="Luo G."/>
        </authorList>
    </citation>
    <scope>NUCLEOTIDE SEQUENCE [LARGE SCALE GENOMIC DNA]</scope>
    <source>
        <strain evidence="9 10">OM05-15BH</strain>
    </source>
</reference>
<dbReference type="Pfam" id="PF21808">
    <property type="entry name" value="Dynamin-like_hel_bact"/>
    <property type="match status" value="1"/>
</dbReference>
<dbReference type="EMBL" id="QSUL01000001">
    <property type="protein sequence ID" value="RGN40160.1"/>
    <property type="molecule type" value="Genomic_DNA"/>
</dbReference>
<dbReference type="PROSITE" id="PS51718">
    <property type="entry name" value="G_DYNAMIN_2"/>
    <property type="match status" value="1"/>
</dbReference>
<accession>A0A3E5BRA5</accession>
<evidence type="ECO:0000313" key="9">
    <source>
        <dbReference type="EMBL" id="RGN40160.1"/>
    </source>
</evidence>
<evidence type="ECO:0000256" key="2">
    <source>
        <dbReference type="ARBA" id="ARBA00022741"/>
    </source>
</evidence>
<dbReference type="InterPro" id="IPR045063">
    <property type="entry name" value="Dynamin_N"/>
</dbReference>
<name>A0A3E5BRA5_9BACE</name>
<keyword evidence="5" id="KW-0342">GTP-binding</keyword>
<organism evidence="9 10">
    <name type="scientific">Bacteroides oleiciplenus</name>
    <dbReference type="NCBI Taxonomy" id="626931"/>
    <lineage>
        <taxon>Bacteria</taxon>
        <taxon>Pseudomonadati</taxon>
        <taxon>Bacteroidota</taxon>
        <taxon>Bacteroidia</taxon>
        <taxon>Bacteroidales</taxon>
        <taxon>Bacteroidaceae</taxon>
        <taxon>Bacteroides</taxon>
    </lineage>
</organism>
<dbReference type="InterPro" id="IPR030381">
    <property type="entry name" value="G_DYNAMIN_dom"/>
</dbReference>
<evidence type="ECO:0000256" key="6">
    <source>
        <dbReference type="ARBA" id="ARBA00023136"/>
    </source>
</evidence>
<dbReference type="GO" id="GO:0016020">
    <property type="term" value="C:membrane"/>
    <property type="evidence" value="ECO:0007669"/>
    <property type="project" value="UniProtKB-SubCell"/>
</dbReference>
<dbReference type="GO" id="GO:0005525">
    <property type="term" value="F:GTP binding"/>
    <property type="evidence" value="ECO:0007669"/>
    <property type="project" value="UniProtKB-KW"/>
</dbReference>
<dbReference type="RefSeq" id="WP_009130539.1">
    <property type="nucleotide sequence ID" value="NZ_CABKRN010000003.1"/>
</dbReference>
<gene>
    <name evidence="9" type="ORF">DXB65_00475</name>
</gene>
<dbReference type="SUPFAM" id="SSF52540">
    <property type="entry name" value="P-loop containing nucleoside triphosphate hydrolases"/>
    <property type="match status" value="1"/>
</dbReference>
<keyword evidence="6 7" id="KW-0472">Membrane</keyword>
<keyword evidence="3" id="KW-0378">Hydrolase</keyword>
<sequence>MCTDNYQGYAWFKEKRSNLAQMLGESSTIIKDLAMPQFADNLKQLSEKVNNDSFKIQIVGTFKNGKSTFINALLGEDILPTQALPCTAVINEIKYGTEKRAVLHFCNPLPGRLLDCIPEATLRYMQSHGMKDVPPMDIEYDEINKYVVIPTDGDPDEISLMSPYKTVELYYPSPLLKEGVEIIDSPGLNEADERTKVTLEYLDKADAIIFLLDATKACAKNEMETVEDILVAKGFDDMFFVANRIDCIAQRERESIKAFIEKKVDQFTTNPVYCVSALQAVEGKVNHNDNLYQGSGMPAFEAKLAEFLTKDKGRIKLVQPARELSNILAKEALYKVIPSQRAQLSTSLDTLKKRYAIVQPQLTDLEAQKQQMYSQMLLRIERCQNDLRRTIVGYFKELAYKIPAWVQEYTPSTKVGLASKSKLKKLADEIVAYITGKIKEEFSAWNNETLQPIIKEKANDIFERSGKDLEQIYKAIDDIYVQMSGNSVDVKGASGWERAVGAGLCLFVGAGSGAEVMVNGFNTKNFIKNFALDLGVGTGILLLGITNPIIGIAALVALIWRGIYSGGAASIESVKKQVSEVIVSSISDEATSKADDAVSKVSKSFTQMADNAASAVDTEINSVRSQLESIIKEMERGQANIDRRNSVINECETKIQTLNGQLTDFIFELTDSK</sequence>
<dbReference type="AlphaFoldDB" id="A0A3E5BRA5"/>
<evidence type="ECO:0000259" key="8">
    <source>
        <dbReference type="PROSITE" id="PS51718"/>
    </source>
</evidence>
<evidence type="ECO:0000256" key="5">
    <source>
        <dbReference type="ARBA" id="ARBA00023134"/>
    </source>
</evidence>
<dbReference type="InterPro" id="IPR027094">
    <property type="entry name" value="Mitofusin_fam"/>
</dbReference>